<dbReference type="InterPro" id="IPR000515">
    <property type="entry name" value="MetI-like"/>
</dbReference>
<keyword evidence="6 8" id="KW-1133">Transmembrane helix</keyword>
<evidence type="ECO:0000256" key="6">
    <source>
        <dbReference type="ARBA" id="ARBA00022989"/>
    </source>
</evidence>
<evidence type="ECO:0000313" key="11">
    <source>
        <dbReference type="Proteomes" id="UP000075806"/>
    </source>
</evidence>
<dbReference type="AlphaFoldDB" id="A0A162ER78"/>
<accession>A0A162ER78</accession>
<dbReference type="OrthoDB" id="9805999at2"/>
<feature type="transmembrane region" description="Helical" evidence="8">
    <location>
        <begin position="77"/>
        <end position="98"/>
    </location>
</feature>
<gene>
    <name evidence="10" type="ORF">AZF04_16305</name>
</gene>
<keyword evidence="7 8" id="KW-0472">Membrane</keyword>
<dbReference type="Pfam" id="PF00528">
    <property type="entry name" value="BPD_transp_1"/>
    <property type="match status" value="1"/>
</dbReference>
<dbReference type="NCBIfam" id="TIGR03004">
    <property type="entry name" value="ectoine_ehuC"/>
    <property type="match status" value="1"/>
</dbReference>
<dbReference type="GO" id="GO:0022857">
    <property type="term" value="F:transmembrane transporter activity"/>
    <property type="evidence" value="ECO:0007669"/>
    <property type="project" value="InterPro"/>
</dbReference>
<dbReference type="GO" id="GO:0006865">
    <property type="term" value="P:amino acid transport"/>
    <property type="evidence" value="ECO:0007669"/>
    <property type="project" value="UniProtKB-KW"/>
</dbReference>
<dbReference type="InterPro" id="IPR014342">
    <property type="entry name" value="Ectoine_EhuC"/>
</dbReference>
<feature type="transmembrane region" description="Helical" evidence="8">
    <location>
        <begin position="190"/>
        <end position="209"/>
    </location>
</feature>
<evidence type="ECO:0000256" key="4">
    <source>
        <dbReference type="ARBA" id="ARBA00022692"/>
    </source>
</evidence>
<comment type="subcellular location">
    <subcellularLocation>
        <location evidence="1 8">Cell membrane</location>
        <topology evidence="1 8">Multi-pass membrane protein</topology>
    </subcellularLocation>
</comment>
<proteinExistence type="inferred from homology"/>
<comment type="similarity">
    <text evidence="8">Belongs to the binding-protein-dependent transport system permease family.</text>
</comment>
<name>A0A162ER78_9BACI</name>
<evidence type="ECO:0000256" key="8">
    <source>
        <dbReference type="RuleBase" id="RU363032"/>
    </source>
</evidence>
<dbReference type="Gene3D" id="1.10.3720.10">
    <property type="entry name" value="MetI-like"/>
    <property type="match status" value="1"/>
</dbReference>
<evidence type="ECO:0000256" key="2">
    <source>
        <dbReference type="ARBA" id="ARBA00022448"/>
    </source>
</evidence>
<feature type="transmembrane region" description="Helical" evidence="8">
    <location>
        <begin position="20"/>
        <end position="40"/>
    </location>
</feature>
<dbReference type="InterPro" id="IPR035906">
    <property type="entry name" value="MetI-like_sf"/>
</dbReference>
<dbReference type="CDD" id="cd06261">
    <property type="entry name" value="TM_PBP2"/>
    <property type="match status" value="1"/>
</dbReference>
<dbReference type="InterPro" id="IPR043429">
    <property type="entry name" value="ArtM/GltK/GlnP/TcyL/YhdX-like"/>
</dbReference>
<feature type="domain" description="ABC transmembrane type-1" evidence="9">
    <location>
        <begin position="16"/>
        <end position="209"/>
    </location>
</feature>
<keyword evidence="5" id="KW-0029">Amino-acid transport</keyword>
<evidence type="ECO:0000256" key="3">
    <source>
        <dbReference type="ARBA" id="ARBA00022475"/>
    </source>
</evidence>
<keyword evidence="11" id="KW-1185">Reference proteome</keyword>
<dbReference type="InterPro" id="IPR010065">
    <property type="entry name" value="AA_ABC_transptr_permease_3TM"/>
</dbReference>
<sequence>MFSNASTFIPVLLRGLETTVQVFILGAIFAYLIAFIAGIGRTSKIGIIRFISTVFVELFRGTSLLVQMFFFVYALPLIFPGLAMSTFFAGALALGLNYGAYASEVVRGAIQSIAHSQTEAAISLNMSKWQRMRLVILPQAVRLMLPGFGNNAIELLKGTSLVSIITLSDMTFRASLLRSSNTSLASQVEIFTYLLILYFLLALPLIFLARWLEKRASKGVSTA</sequence>
<evidence type="ECO:0000313" key="10">
    <source>
        <dbReference type="EMBL" id="KYG33522.1"/>
    </source>
</evidence>
<dbReference type="RefSeq" id="WP_061947830.1">
    <property type="nucleotide sequence ID" value="NZ_LTAO01000006.1"/>
</dbReference>
<protein>
    <submittedName>
        <fullName evidence="10">Ectoine/hydroxyectoine ABC transporter permease subunit EhuC</fullName>
    </submittedName>
</protein>
<dbReference type="STRING" id="519424.AZF04_16305"/>
<dbReference type="Proteomes" id="UP000075806">
    <property type="component" value="Unassembled WGS sequence"/>
</dbReference>
<dbReference type="GO" id="GO:0043190">
    <property type="term" value="C:ATP-binding cassette (ABC) transporter complex"/>
    <property type="evidence" value="ECO:0007669"/>
    <property type="project" value="InterPro"/>
</dbReference>
<keyword evidence="4 8" id="KW-0812">Transmembrane</keyword>
<dbReference type="PANTHER" id="PTHR30614">
    <property type="entry name" value="MEMBRANE COMPONENT OF AMINO ACID ABC TRANSPORTER"/>
    <property type="match status" value="1"/>
</dbReference>
<evidence type="ECO:0000256" key="5">
    <source>
        <dbReference type="ARBA" id="ARBA00022970"/>
    </source>
</evidence>
<dbReference type="EMBL" id="LTAO01000006">
    <property type="protein sequence ID" value="KYG33522.1"/>
    <property type="molecule type" value="Genomic_DNA"/>
</dbReference>
<evidence type="ECO:0000256" key="1">
    <source>
        <dbReference type="ARBA" id="ARBA00004651"/>
    </source>
</evidence>
<comment type="caution">
    <text evidence="10">The sequence shown here is derived from an EMBL/GenBank/DDBJ whole genome shotgun (WGS) entry which is preliminary data.</text>
</comment>
<organism evidence="10 11">
    <name type="scientific">Alkalihalobacillus trypoxylicola</name>
    <dbReference type="NCBI Taxonomy" id="519424"/>
    <lineage>
        <taxon>Bacteria</taxon>
        <taxon>Bacillati</taxon>
        <taxon>Bacillota</taxon>
        <taxon>Bacilli</taxon>
        <taxon>Bacillales</taxon>
        <taxon>Bacillaceae</taxon>
        <taxon>Alkalihalobacillus</taxon>
    </lineage>
</organism>
<dbReference type="SUPFAM" id="SSF161098">
    <property type="entry name" value="MetI-like"/>
    <property type="match status" value="1"/>
</dbReference>
<dbReference type="NCBIfam" id="TIGR01726">
    <property type="entry name" value="HEQRo_perm_3TM"/>
    <property type="match status" value="1"/>
</dbReference>
<dbReference type="PANTHER" id="PTHR30614:SF0">
    <property type="entry name" value="L-CYSTINE TRANSPORT SYSTEM PERMEASE PROTEIN TCYL"/>
    <property type="match status" value="1"/>
</dbReference>
<evidence type="ECO:0000259" key="9">
    <source>
        <dbReference type="PROSITE" id="PS50928"/>
    </source>
</evidence>
<keyword evidence="2 8" id="KW-0813">Transport</keyword>
<keyword evidence="3" id="KW-1003">Cell membrane</keyword>
<evidence type="ECO:0000256" key="7">
    <source>
        <dbReference type="ARBA" id="ARBA00023136"/>
    </source>
</evidence>
<dbReference type="PROSITE" id="PS50928">
    <property type="entry name" value="ABC_TM1"/>
    <property type="match status" value="1"/>
</dbReference>
<reference evidence="10" key="1">
    <citation type="submission" date="2016-02" db="EMBL/GenBank/DDBJ databases">
        <title>Genome sequence of Bacillus trypoxylicola KCTC 13244(T).</title>
        <authorList>
            <person name="Jeong H."/>
            <person name="Park S.-H."/>
            <person name="Choi S.-K."/>
        </authorList>
    </citation>
    <scope>NUCLEOTIDE SEQUENCE [LARGE SCALE GENOMIC DNA]</scope>
    <source>
        <strain evidence="10">KCTC 13244</strain>
    </source>
</reference>